<dbReference type="EMBL" id="DWVZ01000084">
    <property type="protein sequence ID" value="HJC63276.1"/>
    <property type="molecule type" value="Genomic_DNA"/>
</dbReference>
<keyword evidence="3" id="KW-0804">Transcription</keyword>
<dbReference type="InterPro" id="IPR014710">
    <property type="entry name" value="RmlC-like_jellyroll"/>
</dbReference>
<dbReference type="InterPro" id="IPR011051">
    <property type="entry name" value="RmlC_Cupin_sf"/>
</dbReference>
<evidence type="ECO:0000256" key="3">
    <source>
        <dbReference type="ARBA" id="ARBA00023163"/>
    </source>
</evidence>
<gene>
    <name evidence="5" type="ORF">H9753_06625</name>
</gene>
<dbReference type="SUPFAM" id="SSF51182">
    <property type="entry name" value="RmlC-like cupins"/>
    <property type="match status" value="1"/>
</dbReference>
<dbReference type="Gene3D" id="1.10.10.60">
    <property type="entry name" value="Homeodomain-like"/>
    <property type="match status" value="2"/>
</dbReference>
<dbReference type="AlphaFoldDB" id="A0A9D2PPF4"/>
<organism evidence="5 6">
    <name type="scientific">Candidatus Blautia merdavium</name>
    <dbReference type="NCBI Taxonomy" id="2838494"/>
    <lineage>
        <taxon>Bacteria</taxon>
        <taxon>Bacillati</taxon>
        <taxon>Bacillota</taxon>
        <taxon>Clostridia</taxon>
        <taxon>Lachnospirales</taxon>
        <taxon>Lachnospiraceae</taxon>
        <taxon>Blautia</taxon>
    </lineage>
</organism>
<dbReference type="SMART" id="SM00342">
    <property type="entry name" value="HTH_ARAC"/>
    <property type="match status" value="1"/>
</dbReference>
<protein>
    <submittedName>
        <fullName evidence="5">AraC family transcriptional regulator</fullName>
    </submittedName>
</protein>
<dbReference type="Proteomes" id="UP000823886">
    <property type="component" value="Unassembled WGS sequence"/>
</dbReference>
<dbReference type="InterPro" id="IPR020449">
    <property type="entry name" value="Tscrpt_reg_AraC-type_HTH"/>
</dbReference>
<evidence type="ECO:0000256" key="2">
    <source>
        <dbReference type="ARBA" id="ARBA00023125"/>
    </source>
</evidence>
<evidence type="ECO:0000313" key="5">
    <source>
        <dbReference type="EMBL" id="HJC63276.1"/>
    </source>
</evidence>
<evidence type="ECO:0000313" key="6">
    <source>
        <dbReference type="Proteomes" id="UP000823886"/>
    </source>
</evidence>
<reference evidence="5" key="1">
    <citation type="journal article" date="2021" name="PeerJ">
        <title>Extensive microbial diversity within the chicken gut microbiome revealed by metagenomics and culture.</title>
        <authorList>
            <person name="Gilroy R."/>
            <person name="Ravi A."/>
            <person name="Getino M."/>
            <person name="Pursley I."/>
            <person name="Horton D.L."/>
            <person name="Alikhan N.F."/>
            <person name="Baker D."/>
            <person name="Gharbi K."/>
            <person name="Hall N."/>
            <person name="Watson M."/>
            <person name="Adriaenssens E.M."/>
            <person name="Foster-Nyarko E."/>
            <person name="Jarju S."/>
            <person name="Secka A."/>
            <person name="Antonio M."/>
            <person name="Oren A."/>
            <person name="Chaudhuri R.R."/>
            <person name="La Ragione R."/>
            <person name="Hildebrand F."/>
            <person name="Pallen M.J."/>
        </authorList>
    </citation>
    <scope>NUCLEOTIDE SEQUENCE</scope>
    <source>
        <strain evidence="5">ChiBcec2-3848</strain>
    </source>
</reference>
<evidence type="ECO:0000256" key="1">
    <source>
        <dbReference type="ARBA" id="ARBA00023015"/>
    </source>
</evidence>
<dbReference type="InterPro" id="IPR003313">
    <property type="entry name" value="AraC-bd"/>
</dbReference>
<sequence length="306" mass="35473">MNDTSTSLKEQKDHGTSVFPCGLYEIFEDEVWDGVSHHWHDEIEIIYFMEGDFTLEINMESFSIRRECFCFVNSGELHYIKPLTPCVESAVVFNPRILSFEHYDVAQTRLLQPLVKGALRLPCLIDSSHPAFARIKQEYLDIMKVFHQTGYFLSGDGQTVTEDLSSQLFIRAGLLKILGTLSSFSLLAEPEKTDDYRVEIIKSSLAFIRNHYQEKLYIRTLAQQVNMNEQYFCRFFKKIIGKSPVSYINEYRIKQAIILLQTTDAPVMDICLDCGFNNLGNFLREFKKDTGFTPLQYRKHFSSKKS</sequence>
<keyword evidence="1" id="KW-0805">Transcription regulation</keyword>
<feature type="domain" description="HTH araC/xylS-type" evidence="4">
    <location>
        <begin position="202"/>
        <end position="300"/>
    </location>
</feature>
<proteinExistence type="predicted"/>
<dbReference type="GO" id="GO:0043565">
    <property type="term" value="F:sequence-specific DNA binding"/>
    <property type="evidence" value="ECO:0007669"/>
    <property type="project" value="InterPro"/>
</dbReference>
<keyword evidence="2" id="KW-0238">DNA-binding</keyword>
<dbReference type="PROSITE" id="PS01124">
    <property type="entry name" value="HTH_ARAC_FAMILY_2"/>
    <property type="match status" value="1"/>
</dbReference>
<dbReference type="PANTHER" id="PTHR43280:SF2">
    <property type="entry name" value="HTH-TYPE TRANSCRIPTIONAL REGULATOR EXSA"/>
    <property type="match status" value="1"/>
</dbReference>
<reference evidence="5" key="2">
    <citation type="submission" date="2021-04" db="EMBL/GenBank/DDBJ databases">
        <authorList>
            <person name="Gilroy R."/>
        </authorList>
    </citation>
    <scope>NUCLEOTIDE SEQUENCE</scope>
    <source>
        <strain evidence="5">ChiBcec2-3848</strain>
    </source>
</reference>
<dbReference type="Pfam" id="PF12833">
    <property type="entry name" value="HTH_18"/>
    <property type="match status" value="1"/>
</dbReference>
<dbReference type="PROSITE" id="PS00041">
    <property type="entry name" value="HTH_ARAC_FAMILY_1"/>
    <property type="match status" value="1"/>
</dbReference>
<dbReference type="InterPro" id="IPR009057">
    <property type="entry name" value="Homeodomain-like_sf"/>
</dbReference>
<dbReference type="PANTHER" id="PTHR43280">
    <property type="entry name" value="ARAC-FAMILY TRANSCRIPTIONAL REGULATOR"/>
    <property type="match status" value="1"/>
</dbReference>
<dbReference type="CDD" id="cd02208">
    <property type="entry name" value="cupin_RmlC-like"/>
    <property type="match status" value="1"/>
</dbReference>
<dbReference type="PRINTS" id="PR00032">
    <property type="entry name" value="HTHARAC"/>
</dbReference>
<dbReference type="InterPro" id="IPR018060">
    <property type="entry name" value="HTH_AraC"/>
</dbReference>
<dbReference type="Gene3D" id="2.60.120.10">
    <property type="entry name" value="Jelly Rolls"/>
    <property type="match status" value="1"/>
</dbReference>
<evidence type="ECO:0000259" key="4">
    <source>
        <dbReference type="PROSITE" id="PS01124"/>
    </source>
</evidence>
<dbReference type="InterPro" id="IPR018062">
    <property type="entry name" value="HTH_AraC-typ_CS"/>
</dbReference>
<dbReference type="Pfam" id="PF02311">
    <property type="entry name" value="AraC_binding"/>
    <property type="match status" value="1"/>
</dbReference>
<dbReference type="GO" id="GO:0003700">
    <property type="term" value="F:DNA-binding transcription factor activity"/>
    <property type="evidence" value="ECO:0007669"/>
    <property type="project" value="InterPro"/>
</dbReference>
<accession>A0A9D2PPF4</accession>
<dbReference type="SUPFAM" id="SSF46689">
    <property type="entry name" value="Homeodomain-like"/>
    <property type="match status" value="2"/>
</dbReference>
<comment type="caution">
    <text evidence="5">The sequence shown here is derived from an EMBL/GenBank/DDBJ whole genome shotgun (WGS) entry which is preliminary data.</text>
</comment>
<name>A0A9D2PPF4_9FIRM</name>